<sequence length="356" mass="40277">MVIVNHEGEIVLVNSQMGRLFGYGQEELVGQKVEILTPERFRDRHLRHRMSYFTAPQARPMGLGMELYGQRKDGSEFPVEISLSPLEREEGVLVTAAIRDITERKRTEEALARQARELRRSNDELEQFAYVASHDLQEPLRKIQAFGDRLRGRWGASLDGEGRDYLERMQEATRRMQALIDDLLTLSRVATQAQMFGPVDLMEVAQTVISDLEVQIEQTGGRVEVGELPTLEADETQMRQLLQNLIHNALKFHREDAPPVVKVYSEALRGGPDEGQRQVFVEDNGIGFEEKYADRIFGVFQRLHGRSEYEGTGIGLPICRKIVERHGGGIAVRSAPRQGTTFIVTLPVTQAVVARE</sequence>
<dbReference type="SMART" id="SM00387">
    <property type="entry name" value="HATPase_c"/>
    <property type="match status" value="1"/>
</dbReference>
<dbReference type="SMART" id="SM00388">
    <property type="entry name" value="HisKA"/>
    <property type="match status" value="1"/>
</dbReference>
<dbReference type="InterPro" id="IPR003594">
    <property type="entry name" value="HATPase_dom"/>
</dbReference>
<dbReference type="InterPro" id="IPR004358">
    <property type="entry name" value="Sig_transdc_His_kin-like_C"/>
</dbReference>
<evidence type="ECO:0000259" key="8">
    <source>
        <dbReference type="PROSITE" id="PS50113"/>
    </source>
</evidence>
<dbReference type="Gene3D" id="3.30.450.20">
    <property type="entry name" value="PAS domain"/>
    <property type="match status" value="1"/>
</dbReference>
<dbReference type="AlphaFoldDB" id="A0A1F6CBZ6"/>
<keyword evidence="4" id="KW-0808">Transferase</keyword>
<name>A0A1F6CBZ6_HANXR</name>
<evidence type="ECO:0000256" key="3">
    <source>
        <dbReference type="ARBA" id="ARBA00022553"/>
    </source>
</evidence>
<evidence type="ECO:0000259" key="6">
    <source>
        <dbReference type="PROSITE" id="PS50109"/>
    </source>
</evidence>
<dbReference type="PANTHER" id="PTHR43304">
    <property type="entry name" value="PHYTOCHROME-LIKE PROTEIN CPH1"/>
    <property type="match status" value="1"/>
</dbReference>
<dbReference type="PRINTS" id="PR00344">
    <property type="entry name" value="BCTRLSENSOR"/>
</dbReference>
<dbReference type="InterPro" id="IPR000700">
    <property type="entry name" value="PAS-assoc_C"/>
</dbReference>
<accession>A0A1F6CBZ6</accession>
<reference evidence="9 10" key="1">
    <citation type="journal article" date="2016" name="Nat. Commun.">
        <title>Thousands of microbial genomes shed light on interconnected biogeochemical processes in an aquifer system.</title>
        <authorList>
            <person name="Anantharaman K."/>
            <person name="Brown C.T."/>
            <person name="Hug L.A."/>
            <person name="Sharon I."/>
            <person name="Castelle C.J."/>
            <person name="Probst A.J."/>
            <person name="Thomas B.C."/>
            <person name="Singh A."/>
            <person name="Wilkins M.J."/>
            <person name="Karaoz U."/>
            <person name="Brodie E.L."/>
            <person name="Williams K.H."/>
            <person name="Hubbard S.S."/>
            <person name="Banfield J.F."/>
        </authorList>
    </citation>
    <scope>NUCLEOTIDE SEQUENCE [LARGE SCALE GENOMIC DNA]</scope>
    <source>
        <strain evidence="10">RIFCSPLOWO2_12_FULL_64_10</strain>
    </source>
</reference>
<dbReference type="GO" id="GO:0000155">
    <property type="term" value="F:phosphorelay sensor kinase activity"/>
    <property type="evidence" value="ECO:0007669"/>
    <property type="project" value="InterPro"/>
</dbReference>
<organism evidence="9 10">
    <name type="scientific">Handelsmanbacteria sp. (strain RIFCSPLOWO2_12_FULL_64_10)</name>
    <dbReference type="NCBI Taxonomy" id="1817868"/>
    <lineage>
        <taxon>Bacteria</taxon>
        <taxon>Candidatus Handelsmaniibacteriota</taxon>
    </lineage>
</organism>
<proteinExistence type="predicted"/>
<dbReference type="SUPFAM" id="SSF55785">
    <property type="entry name" value="PYP-like sensor domain (PAS domain)"/>
    <property type="match status" value="1"/>
</dbReference>
<dbReference type="InterPro" id="IPR036890">
    <property type="entry name" value="HATPase_C_sf"/>
</dbReference>
<dbReference type="SUPFAM" id="SSF47384">
    <property type="entry name" value="Homodimeric domain of signal transducing histidine kinase"/>
    <property type="match status" value="1"/>
</dbReference>
<dbReference type="EMBL" id="MFKF01000308">
    <property type="protein sequence ID" value="OGG46507.1"/>
    <property type="molecule type" value="Genomic_DNA"/>
</dbReference>
<dbReference type="PROSITE" id="PS50109">
    <property type="entry name" value="HIS_KIN"/>
    <property type="match status" value="1"/>
</dbReference>
<dbReference type="Proteomes" id="UP000178606">
    <property type="component" value="Unassembled WGS sequence"/>
</dbReference>
<dbReference type="Pfam" id="PF13426">
    <property type="entry name" value="PAS_9"/>
    <property type="match status" value="1"/>
</dbReference>
<dbReference type="PANTHER" id="PTHR43304:SF1">
    <property type="entry name" value="PAC DOMAIN-CONTAINING PROTEIN"/>
    <property type="match status" value="1"/>
</dbReference>
<evidence type="ECO:0000256" key="2">
    <source>
        <dbReference type="ARBA" id="ARBA00012438"/>
    </source>
</evidence>
<evidence type="ECO:0000313" key="9">
    <source>
        <dbReference type="EMBL" id="OGG46507.1"/>
    </source>
</evidence>
<evidence type="ECO:0000313" key="10">
    <source>
        <dbReference type="Proteomes" id="UP000178606"/>
    </source>
</evidence>
<dbReference type="SUPFAM" id="SSF55874">
    <property type="entry name" value="ATPase domain of HSP90 chaperone/DNA topoisomerase II/histidine kinase"/>
    <property type="match status" value="1"/>
</dbReference>
<dbReference type="PROSITE" id="PS50113">
    <property type="entry name" value="PAC"/>
    <property type="match status" value="1"/>
</dbReference>
<comment type="catalytic activity">
    <reaction evidence="1">
        <text>ATP + protein L-histidine = ADP + protein N-phospho-L-histidine.</text>
        <dbReference type="EC" id="2.7.13.3"/>
    </reaction>
</comment>
<dbReference type="CDD" id="cd00082">
    <property type="entry name" value="HisKA"/>
    <property type="match status" value="1"/>
</dbReference>
<dbReference type="Gene3D" id="1.10.287.130">
    <property type="match status" value="1"/>
</dbReference>
<dbReference type="FunFam" id="3.30.565.10:FF:000006">
    <property type="entry name" value="Sensor histidine kinase WalK"/>
    <property type="match status" value="1"/>
</dbReference>
<dbReference type="Pfam" id="PF00512">
    <property type="entry name" value="HisKA"/>
    <property type="match status" value="1"/>
</dbReference>
<evidence type="ECO:0000256" key="1">
    <source>
        <dbReference type="ARBA" id="ARBA00000085"/>
    </source>
</evidence>
<dbReference type="Gene3D" id="3.30.565.10">
    <property type="entry name" value="Histidine kinase-like ATPase, C-terminal domain"/>
    <property type="match status" value="1"/>
</dbReference>
<evidence type="ECO:0000256" key="4">
    <source>
        <dbReference type="ARBA" id="ARBA00022679"/>
    </source>
</evidence>
<keyword evidence="5" id="KW-0418">Kinase</keyword>
<evidence type="ECO:0000256" key="5">
    <source>
        <dbReference type="ARBA" id="ARBA00022777"/>
    </source>
</evidence>
<dbReference type="InterPro" id="IPR035965">
    <property type="entry name" value="PAS-like_dom_sf"/>
</dbReference>
<feature type="domain" description="PAS" evidence="7">
    <location>
        <begin position="1"/>
        <end position="39"/>
    </location>
</feature>
<dbReference type="InterPro" id="IPR003661">
    <property type="entry name" value="HisK_dim/P_dom"/>
</dbReference>
<gene>
    <name evidence="9" type="ORF">A3F84_25605</name>
</gene>
<feature type="domain" description="PAC" evidence="8">
    <location>
        <begin position="63"/>
        <end position="113"/>
    </location>
</feature>
<protein>
    <recommendedName>
        <fullName evidence="2">histidine kinase</fullName>
        <ecNumber evidence="2">2.7.13.3</ecNumber>
    </recommendedName>
</protein>
<dbReference type="InterPro" id="IPR000014">
    <property type="entry name" value="PAS"/>
</dbReference>
<dbReference type="Pfam" id="PF02518">
    <property type="entry name" value="HATPase_c"/>
    <property type="match status" value="1"/>
</dbReference>
<dbReference type="CDD" id="cd00130">
    <property type="entry name" value="PAS"/>
    <property type="match status" value="1"/>
</dbReference>
<dbReference type="InterPro" id="IPR005467">
    <property type="entry name" value="His_kinase_dom"/>
</dbReference>
<dbReference type="InterPro" id="IPR036097">
    <property type="entry name" value="HisK_dim/P_sf"/>
</dbReference>
<feature type="domain" description="Histidine kinase" evidence="6">
    <location>
        <begin position="131"/>
        <end position="350"/>
    </location>
</feature>
<evidence type="ECO:0000259" key="7">
    <source>
        <dbReference type="PROSITE" id="PS50112"/>
    </source>
</evidence>
<dbReference type="NCBIfam" id="TIGR00229">
    <property type="entry name" value="sensory_box"/>
    <property type="match status" value="1"/>
</dbReference>
<dbReference type="InterPro" id="IPR052162">
    <property type="entry name" value="Sensor_kinase/Photoreceptor"/>
</dbReference>
<dbReference type="PROSITE" id="PS50112">
    <property type="entry name" value="PAS"/>
    <property type="match status" value="1"/>
</dbReference>
<keyword evidence="3" id="KW-0597">Phosphoprotein</keyword>
<comment type="caution">
    <text evidence="9">The sequence shown here is derived from an EMBL/GenBank/DDBJ whole genome shotgun (WGS) entry which is preliminary data.</text>
</comment>
<dbReference type="EC" id="2.7.13.3" evidence="2"/>